<proteinExistence type="predicted"/>
<dbReference type="EMBL" id="WJPO01000012">
    <property type="protein sequence ID" value="MRH21225.1"/>
    <property type="molecule type" value="Genomic_DNA"/>
</dbReference>
<evidence type="ECO:0008006" key="4">
    <source>
        <dbReference type="Google" id="ProtNLM"/>
    </source>
</evidence>
<dbReference type="OrthoDB" id="7863585at2"/>
<dbReference type="Proteomes" id="UP000466730">
    <property type="component" value="Unassembled WGS sequence"/>
</dbReference>
<keyword evidence="3" id="KW-1185">Reference proteome</keyword>
<name>A0A844BI84_9RHOB</name>
<evidence type="ECO:0000313" key="2">
    <source>
        <dbReference type="EMBL" id="MRH21225.1"/>
    </source>
</evidence>
<comment type="caution">
    <text evidence="2">The sequence shown here is derived from an EMBL/GenBank/DDBJ whole genome shotgun (WGS) entry which is preliminary data.</text>
</comment>
<accession>A0A844BI84</accession>
<sequence>MRQIRPLLALGLALGLVLASLGLAAARGQPGPVGTLVICTGMGLQAIAVDAQGNPAGPPHICPDGLAALAAVTLPALAPPARPLQPGATRLPLVAAMADGRDSPQPRSRGPPAAVA</sequence>
<evidence type="ECO:0000313" key="3">
    <source>
        <dbReference type="Proteomes" id="UP000466730"/>
    </source>
</evidence>
<evidence type="ECO:0000256" key="1">
    <source>
        <dbReference type="SAM" id="MobiDB-lite"/>
    </source>
</evidence>
<protein>
    <recommendedName>
        <fullName evidence="4">DUF2946 domain-containing protein</fullName>
    </recommendedName>
</protein>
<reference evidence="2 3" key="1">
    <citation type="submission" date="2019-11" db="EMBL/GenBank/DDBJ databases">
        <title>Draft Whole-Genome sequence of the marine photosynthetic bacterium Rhodovulum strictum DSM 11289.</title>
        <authorList>
            <person name="Kyndt J.A."/>
            <person name="Meyer T.E."/>
        </authorList>
    </citation>
    <scope>NUCLEOTIDE SEQUENCE [LARGE SCALE GENOMIC DNA]</scope>
    <source>
        <strain evidence="2 3">DSM 11289</strain>
    </source>
</reference>
<feature type="region of interest" description="Disordered" evidence="1">
    <location>
        <begin position="97"/>
        <end position="116"/>
    </location>
</feature>
<organism evidence="2 3">
    <name type="scientific">Rhodovulum strictum</name>
    <dbReference type="NCBI Taxonomy" id="58314"/>
    <lineage>
        <taxon>Bacteria</taxon>
        <taxon>Pseudomonadati</taxon>
        <taxon>Pseudomonadota</taxon>
        <taxon>Alphaproteobacteria</taxon>
        <taxon>Rhodobacterales</taxon>
        <taxon>Paracoccaceae</taxon>
        <taxon>Rhodovulum</taxon>
    </lineage>
</organism>
<dbReference type="AlphaFoldDB" id="A0A844BI84"/>
<dbReference type="RefSeq" id="WP_153748531.1">
    <property type="nucleotide sequence ID" value="NZ_BAAADI010000027.1"/>
</dbReference>
<gene>
    <name evidence="2" type="ORF">GH815_09480</name>
</gene>